<feature type="binding site" evidence="2">
    <location>
        <position position="253"/>
    </location>
    <ligand>
        <name>FAD</name>
        <dbReference type="ChEBI" id="CHEBI:57692"/>
    </ligand>
</feature>
<feature type="domain" description="Glucose-methanol-choline oxidoreductase N-terminal" evidence="5">
    <location>
        <begin position="123"/>
        <end position="146"/>
    </location>
</feature>
<keyword evidence="8" id="KW-1185">Reference proteome</keyword>
<evidence type="ECO:0000259" key="6">
    <source>
        <dbReference type="PROSITE" id="PS00624"/>
    </source>
</evidence>
<dbReference type="GO" id="GO:0050660">
    <property type="term" value="F:flavin adenine dinucleotide binding"/>
    <property type="evidence" value="ECO:0007669"/>
    <property type="project" value="InterPro"/>
</dbReference>
<evidence type="ECO:0000256" key="4">
    <source>
        <dbReference type="SAM" id="SignalP"/>
    </source>
</evidence>
<comment type="cofactor">
    <cofactor evidence="2">
        <name>FAD</name>
        <dbReference type="ChEBI" id="CHEBI:57692"/>
    </cofactor>
</comment>
<evidence type="ECO:0000259" key="5">
    <source>
        <dbReference type="PROSITE" id="PS00623"/>
    </source>
</evidence>
<dbReference type="Gene3D" id="3.30.410.10">
    <property type="entry name" value="Cholesterol Oxidase, domain 2"/>
    <property type="match status" value="1"/>
</dbReference>
<dbReference type="GO" id="GO:0016614">
    <property type="term" value="F:oxidoreductase activity, acting on CH-OH group of donors"/>
    <property type="evidence" value="ECO:0007669"/>
    <property type="project" value="InterPro"/>
</dbReference>
<dbReference type="InterPro" id="IPR036188">
    <property type="entry name" value="FAD/NAD-bd_sf"/>
</dbReference>
<sequence>MPMTVIMHQLMKTLFFATAFGFIVRAAPICSNWTEKIWDVIIVGAGPAGIIVADRMSEAGLSTLLIEAGGPSFGITGGDLDSRRPSWLNGTDLTRVDVPGLYKSIFADGGNLTCGKSLNAYGGCTIGGSSAINAGMYFVPPASDFELYFPDGWKAEDMKPALGRLLERNIPTNITSQDGIRYLQSGYDAARKWIVNGLGFAEMDLTAQPDYKTEVFGHPVYDYTNGQRGGPVVTYLQSALRRENFDLQMNTRVVRVDRERSRATGVIISLNGVELAVKLSEAGRVILSGGALFSPSLLMYSGIGSPDVLSTLRDARKLSPALSNRDWINSTYIGAGLFDNPNTFIELESDTVESYTYSYVQPPLDDRQLYIQQRSGPYTFASQTAVFWDATTHQNGAVVGFQGTVDSSGFGEYMSSKTITLNVYGTSGLKSRGHVVLDHNFIPGPSGDVYYSDPAGQDAKYIADFIYKIFQRLPGSGLTSLNIPQNSTKADIEKYITAWSTYARGQVNHWSSSCEIGKCVDVNTKVIGMENLHVVDSSIVPPLTVNPQLGIMAVAERASEMILRLAGKSMSVH</sequence>
<dbReference type="PROSITE" id="PS00624">
    <property type="entry name" value="GMC_OXRED_2"/>
    <property type="match status" value="1"/>
</dbReference>
<dbReference type="PANTHER" id="PTHR47190">
    <property type="entry name" value="DEHYDROGENASE, PUTATIVE-RELATED"/>
    <property type="match status" value="1"/>
</dbReference>
<feature type="chain" id="PRO_5040114516" evidence="4">
    <location>
        <begin position="27"/>
        <end position="573"/>
    </location>
</feature>
<dbReference type="InterPro" id="IPR007867">
    <property type="entry name" value="GMC_OxRtase_C"/>
</dbReference>
<evidence type="ECO:0000313" key="7">
    <source>
        <dbReference type="EMBL" id="KAG9244685.1"/>
    </source>
</evidence>
<dbReference type="OrthoDB" id="413885at2759"/>
<organism evidence="7 8">
    <name type="scientific">Calycina marina</name>
    <dbReference type="NCBI Taxonomy" id="1763456"/>
    <lineage>
        <taxon>Eukaryota</taxon>
        <taxon>Fungi</taxon>
        <taxon>Dikarya</taxon>
        <taxon>Ascomycota</taxon>
        <taxon>Pezizomycotina</taxon>
        <taxon>Leotiomycetes</taxon>
        <taxon>Helotiales</taxon>
        <taxon>Pezizellaceae</taxon>
        <taxon>Calycina</taxon>
    </lineage>
</organism>
<reference evidence="7" key="1">
    <citation type="journal article" date="2021" name="IMA Fungus">
        <title>Genomic characterization of three marine fungi, including Emericellopsis atlantica sp. nov. with signatures of a generalist lifestyle and marine biomass degradation.</title>
        <authorList>
            <person name="Hagestad O.C."/>
            <person name="Hou L."/>
            <person name="Andersen J.H."/>
            <person name="Hansen E.H."/>
            <person name="Altermark B."/>
            <person name="Li C."/>
            <person name="Kuhnert E."/>
            <person name="Cox R.J."/>
            <person name="Crous P.W."/>
            <person name="Spatafora J.W."/>
            <person name="Lail K."/>
            <person name="Amirebrahimi M."/>
            <person name="Lipzen A."/>
            <person name="Pangilinan J."/>
            <person name="Andreopoulos W."/>
            <person name="Hayes R.D."/>
            <person name="Ng V."/>
            <person name="Grigoriev I.V."/>
            <person name="Jackson S.A."/>
            <person name="Sutton T.D.S."/>
            <person name="Dobson A.D.W."/>
            <person name="Rama T."/>
        </authorList>
    </citation>
    <scope>NUCLEOTIDE SEQUENCE</scope>
    <source>
        <strain evidence="7">TRa3180A</strain>
    </source>
</reference>
<dbReference type="PIRSF" id="PIRSF000137">
    <property type="entry name" value="Alcohol_oxidase"/>
    <property type="match status" value="1"/>
</dbReference>
<keyword evidence="3" id="KW-0285">Flavoprotein</keyword>
<feature type="domain" description="Glucose-methanol-choline oxidoreductase N-terminal" evidence="6">
    <location>
        <begin position="290"/>
        <end position="304"/>
    </location>
</feature>
<dbReference type="EMBL" id="MU253890">
    <property type="protein sequence ID" value="KAG9244685.1"/>
    <property type="molecule type" value="Genomic_DNA"/>
</dbReference>
<dbReference type="Pfam" id="PF05199">
    <property type="entry name" value="GMC_oxred_C"/>
    <property type="match status" value="1"/>
</dbReference>
<accession>A0A9P7Z4C4</accession>
<dbReference type="PRINTS" id="PR00411">
    <property type="entry name" value="PNDRDTASEI"/>
</dbReference>
<comment type="caution">
    <text evidence="7">The sequence shown here is derived from an EMBL/GenBank/DDBJ whole genome shotgun (WGS) entry which is preliminary data.</text>
</comment>
<evidence type="ECO:0000256" key="1">
    <source>
        <dbReference type="ARBA" id="ARBA00010790"/>
    </source>
</evidence>
<dbReference type="InterPro" id="IPR000172">
    <property type="entry name" value="GMC_OxRdtase_N"/>
</dbReference>
<dbReference type="InterPro" id="IPR053208">
    <property type="entry name" value="GMC_Oxidoreductase_CD"/>
</dbReference>
<evidence type="ECO:0000256" key="2">
    <source>
        <dbReference type="PIRSR" id="PIRSR000137-2"/>
    </source>
</evidence>
<evidence type="ECO:0000256" key="3">
    <source>
        <dbReference type="RuleBase" id="RU003968"/>
    </source>
</evidence>
<protein>
    <submittedName>
        <fullName evidence="7">Cellobiose dehydrogenase-like protein</fullName>
    </submittedName>
</protein>
<keyword evidence="4" id="KW-0732">Signal</keyword>
<gene>
    <name evidence="7" type="ORF">BJ878DRAFT_575510</name>
</gene>
<keyword evidence="2 3" id="KW-0274">FAD</keyword>
<proteinExistence type="inferred from homology"/>
<feature type="signal peptide" evidence="4">
    <location>
        <begin position="1"/>
        <end position="26"/>
    </location>
</feature>
<dbReference type="Proteomes" id="UP000887226">
    <property type="component" value="Unassembled WGS sequence"/>
</dbReference>
<evidence type="ECO:0000313" key="8">
    <source>
        <dbReference type="Proteomes" id="UP000887226"/>
    </source>
</evidence>
<feature type="binding site" evidence="2">
    <location>
        <begin position="547"/>
        <end position="548"/>
    </location>
    <ligand>
        <name>FAD</name>
        <dbReference type="ChEBI" id="CHEBI:57692"/>
    </ligand>
</feature>
<dbReference type="Gene3D" id="3.50.50.60">
    <property type="entry name" value="FAD/NAD(P)-binding domain"/>
    <property type="match status" value="1"/>
</dbReference>
<dbReference type="SUPFAM" id="SSF51905">
    <property type="entry name" value="FAD/NAD(P)-binding domain"/>
    <property type="match status" value="1"/>
</dbReference>
<dbReference type="InterPro" id="IPR012132">
    <property type="entry name" value="GMC_OxRdtase"/>
</dbReference>
<name>A0A9P7Z4C4_9HELO</name>
<dbReference type="AlphaFoldDB" id="A0A9P7Z4C4"/>
<dbReference type="Pfam" id="PF00732">
    <property type="entry name" value="GMC_oxred_N"/>
    <property type="match status" value="1"/>
</dbReference>
<dbReference type="PANTHER" id="PTHR47190:SF1">
    <property type="entry name" value="GLUCOSE-METHANOL-CHOLINE OXIDOREDUCTASE N-TERMINAL DOMAIN-CONTAINING PROTEIN"/>
    <property type="match status" value="1"/>
</dbReference>
<comment type="similarity">
    <text evidence="1 3">Belongs to the GMC oxidoreductase family.</text>
</comment>
<dbReference type="PROSITE" id="PS00623">
    <property type="entry name" value="GMC_OXRED_1"/>
    <property type="match status" value="1"/>
</dbReference>
<dbReference type="SUPFAM" id="SSF54373">
    <property type="entry name" value="FAD-linked reductases, C-terminal domain"/>
    <property type="match status" value="1"/>
</dbReference>